<evidence type="ECO:0000256" key="14">
    <source>
        <dbReference type="SAM" id="SignalP"/>
    </source>
</evidence>
<keyword evidence="6 13" id="KW-0575">Peroxidase</keyword>
<dbReference type="PANTHER" id="PTHR11465:SF23">
    <property type="entry name" value="CATALASE-2"/>
    <property type="match status" value="1"/>
</dbReference>
<dbReference type="PIRSF" id="PIRSF038928">
    <property type="entry name" value="Catalase_clade1-3"/>
    <property type="match status" value="1"/>
</dbReference>
<dbReference type="InterPro" id="IPR011614">
    <property type="entry name" value="Catalase_core"/>
</dbReference>
<name>A0A1H5GZH9_9BRAD</name>
<dbReference type="InterPro" id="IPR024711">
    <property type="entry name" value="Catalase_clade1/3"/>
</dbReference>
<dbReference type="Pfam" id="PF06628">
    <property type="entry name" value="Catalase-rel"/>
    <property type="match status" value="1"/>
</dbReference>
<comment type="function">
    <text evidence="2">Decomposes hydrogen peroxide into water and oxygen; serves to protect cells from the toxic effects of hydrogen peroxide.</text>
</comment>
<evidence type="ECO:0000256" key="12">
    <source>
        <dbReference type="PIRSR" id="PIRSR038928-2"/>
    </source>
</evidence>
<dbReference type="GO" id="GO:0042744">
    <property type="term" value="P:hydrogen peroxide catabolic process"/>
    <property type="evidence" value="ECO:0007669"/>
    <property type="project" value="UniProtKB-KW"/>
</dbReference>
<dbReference type="InterPro" id="IPR010582">
    <property type="entry name" value="Catalase_immune_responsive"/>
</dbReference>
<dbReference type="GO" id="GO:0004096">
    <property type="term" value="F:catalase activity"/>
    <property type="evidence" value="ECO:0007669"/>
    <property type="project" value="UniProtKB-EC"/>
</dbReference>
<evidence type="ECO:0000256" key="13">
    <source>
        <dbReference type="RuleBase" id="RU000498"/>
    </source>
</evidence>
<dbReference type="InterPro" id="IPR002226">
    <property type="entry name" value="Catalase_haem_BS"/>
</dbReference>
<evidence type="ECO:0000256" key="11">
    <source>
        <dbReference type="ARBA" id="ARBA00023324"/>
    </source>
</evidence>
<dbReference type="Gene3D" id="2.40.180.10">
    <property type="entry name" value="Catalase core domain"/>
    <property type="match status" value="1"/>
</dbReference>
<comment type="cofactor">
    <cofactor evidence="1 12">
        <name>heme</name>
        <dbReference type="ChEBI" id="CHEBI:30413"/>
    </cofactor>
</comment>
<evidence type="ECO:0000256" key="2">
    <source>
        <dbReference type="ARBA" id="ARBA00002974"/>
    </source>
</evidence>
<feature type="domain" description="Catalase core" evidence="15">
    <location>
        <begin position="23"/>
        <end position="402"/>
    </location>
</feature>
<dbReference type="Proteomes" id="UP000183208">
    <property type="component" value="Unassembled WGS sequence"/>
</dbReference>
<dbReference type="GO" id="GO:0046872">
    <property type="term" value="F:metal ion binding"/>
    <property type="evidence" value="ECO:0007669"/>
    <property type="project" value="UniProtKB-KW"/>
</dbReference>
<dbReference type="EC" id="1.11.1.6" evidence="4 13"/>
<evidence type="ECO:0000256" key="6">
    <source>
        <dbReference type="ARBA" id="ARBA00022559"/>
    </source>
</evidence>
<dbReference type="GO" id="GO:0042542">
    <property type="term" value="P:response to hydrogen peroxide"/>
    <property type="evidence" value="ECO:0007669"/>
    <property type="project" value="TreeGrafter"/>
</dbReference>
<feature type="signal peptide" evidence="14">
    <location>
        <begin position="1"/>
        <end position="19"/>
    </location>
</feature>
<comment type="catalytic activity">
    <reaction evidence="13">
        <text>2 H2O2 = O2 + 2 H2O</text>
        <dbReference type="Rhea" id="RHEA:20309"/>
        <dbReference type="ChEBI" id="CHEBI:15377"/>
        <dbReference type="ChEBI" id="CHEBI:15379"/>
        <dbReference type="ChEBI" id="CHEBI:16240"/>
        <dbReference type="EC" id="1.11.1.6"/>
    </reaction>
</comment>
<evidence type="ECO:0000256" key="5">
    <source>
        <dbReference type="ARBA" id="ARBA00014132"/>
    </source>
</evidence>
<dbReference type="SUPFAM" id="SSF56634">
    <property type="entry name" value="Heme-dependent catalase-like"/>
    <property type="match status" value="1"/>
</dbReference>
<dbReference type="GO" id="GO:0020037">
    <property type="term" value="F:heme binding"/>
    <property type="evidence" value="ECO:0007669"/>
    <property type="project" value="InterPro"/>
</dbReference>
<organism evidence="16 17">
    <name type="scientific">Bradyrhizobium lablabi</name>
    <dbReference type="NCBI Taxonomy" id="722472"/>
    <lineage>
        <taxon>Bacteria</taxon>
        <taxon>Pseudomonadati</taxon>
        <taxon>Pseudomonadota</taxon>
        <taxon>Alphaproteobacteria</taxon>
        <taxon>Hyphomicrobiales</taxon>
        <taxon>Nitrobacteraceae</taxon>
        <taxon>Bradyrhizobium</taxon>
    </lineage>
</organism>
<dbReference type="AlphaFoldDB" id="A0A1H5GZH9"/>
<keyword evidence="11 13" id="KW-0376">Hydrogen peroxide</keyword>
<dbReference type="PROSITE" id="PS00438">
    <property type="entry name" value="CATALASE_2"/>
    <property type="match status" value="1"/>
</dbReference>
<evidence type="ECO:0000259" key="15">
    <source>
        <dbReference type="SMART" id="SM01060"/>
    </source>
</evidence>
<keyword evidence="14" id="KW-0732">Signal</keyword>
<dbReference type="EMBL" id="FNTI01000001">
    <property type="protein sequence ID" value="SEE21035.1"/>
    <property type="molecule type" value="Genomic_DNA"/>
</dbReference>
<evidence type="ECO:0000313" key="17">
    <source>
        <dbReference type="Proteomes" id="UP000183208"/>
    </source>
</evidence>
<sequence length="506" mass="56476">MRVLPVLCVMGLLSTAALAAPMTQDSGAPVGDNENSKTAGPDGPVLLEDFHLIEKLARFDRERIPERVVHARGTGAQGVFVSSEDFSRYTKASLFAQPGKETPVFVRFSTVMGYRGSAEAARDPRGFAVKFYTDQGNWDVVGINEPIFFIRDAIKFPDFVHANKPSAITNIQDPNLAFDFFSRTPESTHMLTYLYSDLIGMPASYREMDGFGVHAFRLVNAKGQQIFAKFHWRSVQGLKGMTLEQQHAADPNYATRDLYNNIREAHFPKWDLYVQLLTAEQIAQLPYDGFDDTKTWDNVPEVKFGTMTLNKVPDNYFQYTEQSAFAPGVMVPGIEPSPDKMLQGRLFAYADTQRYRIGTNYQELPVNRPLVKVANNNQDGSMSSAPRVGEVNYEPSTAKQVGAVTPQPSFRLSEYPVSGVAQQTAIAKTDDFSQAGELWRSYSKQDQSNLVKNLASDLDQVRDHGVKARQVSYFYKADRDYGTRLAEATHLDVDEVAALAAKEVSH</sequence>
<evidence type="ECO:0000256" key="10">
    <source>
        <dbReference type="ARBA" id="ARBA00023004"/>
    </source>
</evidence>
<keyword evidence="9 13" id="KW-0560">Oxidoreductase</keyword>
<dbReference type="PROSITE" id="PS00437">
    <property type="entry name" value="CATALASE_1"/>
    <property type="match status" value="1"/>
</dbReference>
<feature type="chain" id="PRO_5010367660" description="Catalase" evidence="14">
    <location>
        <begin position="20"/>
        <end position="506"/>
    </location>
</feature>
<comment type="similarity">
    <text evidence="3 13">Belongs to the catalase family.</text>
</comment>
<evidence type="ECO:0000256" key="3">
    <source>
        <dbReference type="ARBA" id="ARBA00005329"/>
    </source>
</evidence>
<protein>
    <recommendedName>
        <fullName evidence="5 13">Catalase</fullName>
        <ecNumber evidence="4 13">1.11.1.6</ecNumber>
    </recommendedName>
</protein>
<evidence type="ECO:0000256" key="7">
    <source>
        <dbReference type="ARBA" id="ARBA00022617"/>
    </source>
</evidence>
<dbReference type="InterPro" id="IPR018028">
    <property type="entry name" value="Catalase"/>
</dbReference>
<dbReference type="PROSITE" id="PS51402">
    <property type="entry name" value="CATALASE_3"/>
    <property type="match status" value="1"/>
</dbReference>
<keyword evidence="7 12" id="KW-0349">Heme</keyword>
<accession>A0A1H5GZH9</accession>
<dbReference type="InterPro" id="IPR020835">
    <property type="entry name" value="Catalase_sf"/>
</dbReference>
<dbReference type="InterPro" id="IPR024708">
    <property type="entry name" value="Catalase_AS"/>
</dbReference>
<reference evidence="16 17" key="1">
    <citation type="submission" date="2016-10" db="EMBL/GenBank/DDBJ databases">
        <authorList>
            <person name="de Groot N.N."/>
        </authorList>
    </citation>
    <scope>NUCLEOTIDE SEQUENCE [LARGE SCALE GENOMIC DNA]</scope>
    <source>
        <strain evidence="16 17">GAS522</strain>
    </source>
</reference>
<dbReference type="Pfam" id="PF00199">
    <property type="entry name" value="Catalase"/>
    <property type="match status" value="1"/>
</dbReference>
<keyword evidence="10 12" id="KW-0408">Iron</keyword>
<dbReference type="PRINTS" id="PR00067">
    <property type="entry name" value="CATALASE"/>
</dbReference>
<feature type="binding site" description="axial binding residue" evidence="12">
    <location>
        <position position="349"/>
    </location>
    <ligand>
        <name>heme</name>
        <dbReference type="ChEBI" id="CHEBI:30413"/>
    </ligand>
    <ligandPart>
        <name>Fe</name>
        <dbReference type="ChEBI" id="CHEBI:18248"/>
    </ligandPart>
</feature>
<keyword evidence="8 12" id="KW-0479">Metal-binding</keyword>
<evidence type="ECO:0000313" key="16">
    <source>
        <dbReference type="EMBL" id="SEE21035.1"/>
    </source>
</evidence>
<gene>
    <name evidence="16" type="ORF">SAMN05444171_6664</name>
</gene>
<dbReference type="CDD" id="cd08154">
    <property type="entry name" value="catalase_clade_1"/>
    <property type="match status" value="1"/>
</dbReference>
<dbReference type="RefSeq" id="WP_074827939.1">
    <property type="nucleotide sequence ID" value="NZ_FNTI01000001.1"/>
</dbReference>
<evidence type="ECO:0000256" key="9">
    <source>
        <dbReference type="ARBA" id="ARBA00023002"/>
    </source>
</evidence>
<evidence type="ECO:0000256" key="8">
    <source>
        <dbReference type="ARBA" id="ARBA00022723"/>
    </source>
</evidence>
<evidence type="ECO:0000256" key="1">
    <source>
        <dbReference type="ARBA" id="ARBA00001971"/>
    </source>
</evidence>
<proteinExistence type="inferred from homology"/>
<dbReference type="GO" id="GO:0005737">
    <property type="term" value="C:cytoplasm"/>
    <property type="evidence" value="ECO:0007669"/>
    <property type="project" value="TreeGrafter"/>
</dbReference>
<dbReference type="SMART" id="SM01060">
    <property type="entry name" value="Catalase"/>
    <property type="match status" value="1"/>
</dbReference>
<evidence type="ECO:0000256" key="4">
    <source>
        <dbReference type="ARBA" id="ARBA00012314"/>
    </source>
</evidence>
<dbReference type="PANTHER" id="PTHR11465">
    <property type="entry name" value="CATALASE"/>
    <property type="match status" value="1"/>
</dbReference>